<dbReference type="PATRIC" id="fig|1237085.11.peg.465"/>
<proteinExistence type="predicted"/>
<dbReference type="EMBL" id="CP002408">
    <property type="protein sequence ID" value="AFU57431.1"/>
    <property type="molecule type" value="Genomic_DNA"/>
</dbReference>
<keyword evidence="3" id="KW-1185">Reference proteome</keyword>
<dbReference type="GeneID" id="13796661"/>
<feature type="transmembrane region" description="Helical" evidence="1">
    <location>
        <begin position="235"/>
        <end position="256"/>
    </location>
</feature>
<reference evidence="2 3" key="1">
    <citation type="journal article" date="2012" name="Environ. Microbiol.">
        <title>The genome of the ammonia-oxidizing Candidatus Nitrososphaera gargensis: insights into metabolic versatility and environmental adaptations.</title>
        <authorList>
            <person name="Spang A."/>
            <person name="Poehlein A."/>
            <person name="Offre P."/>
            <person name="Zumbragel S."/>
            <person name="Haider S."/>
            <person name="Rychlik N."/>
            <person name="Nowka B."/>
            <person name="Schmeisser C."/>
            <person name="Lebedeva E.V."/>
            <person name="Rattei T."/>
            <person name="Bohm C."/>
            <person name="Schmid M."/>
            <person name="Galushko A."/>
            <person name="Hatzenpichler R."/>
            <person name="Weinmaier T."/>
            <person name="Daniel R."/>
            <person name="Schleper C."/>
            <person name="Spieck E."/>
            <person name="Streit W."/>
            <person name="Wagner M."/>
        </authorList>
    </citation>
    <scope>NUCLEOTIDE SEQUENCE [LARGE SCALE GENOMIC DNA]</scope>
    <source>
        <strain evidence="3">Ga9.2</strain>
    </source>
</reference>
<evidence type="ECO:0000313" key="3">
    <source>
        <dbReference type="Proteomes" id="UP000008037"/>
    </source>
</evidence>
<keyword evidence="1" id="KW-0812">Transmembrane</keyword>
<feature type="transmembrane region" description="Helical" evidence="1">
    <location>
        <begin position="96"/>
        <end position="113"/>
    </location>
</feature>
<dbReference type="RefSeq" id="WP_015017977.1">
    <property type="nucleotide sequence ID" value="NC_018719.1"/>
</dbReference>
<gene>
    <name evidence="2" type="ordered locus">Ngar_c04870</name>
</gene>
<feature type="transmembrane region" description="Helical" evidence="1">
    <location>
        <begin position="119"/>
        <end position="137"/>
    </location>
</feature>
<organism evidence="2 3">
    <name type="scientific">Nitrososphaera gargensis (strain Ga9.2)</name>
    <dbReference type="NCBI Taxonomy" id="1237085"/>
    <lineage>
        <taxon>Archaea</taxon>
        <taxon>Nitrososphaerota</taxon>
        <taxon>Nitrososphaeria</taxon>
        <taxon>Nitrososphaerales</taxon>
        <taxon>Nitrososphaeraceae</taxon>
        <taxon>Nitrososphaera</taxon>
    </lineage>
</organism>
<keyword evidence="1" id="KW-1133">Transmembrane helix</keyword>
<dbReference type="STRING" id="1237085.Ngar_c04870"/>
<feature type="transmembrane region" description="Helical" evidence="1">
    <location>
        <begin position="157"/>
        <end position="183"/>
    </location>
</feature>
<dbReference type="HOGENOM" id="CLU_968388_0_0_2"/>
<dbReference type="OrthoDB" id="11833at2157"/>
<dbReference type="InParanoid" id="K0I832"/>
<dbReference type="AlphaFoldDB" id="K0I832"/>
<dbReference type="KEGG" id="nga:Ngar_c04870"/>
<name>K0I832_NITGG</name>
<protein>
    <submittedName>
        <fullName evidence="2">Uncharacterized protein</fullName>
    </submittedName>
</protein>
<sequence length="272" mass="30405">MTDDQNNSNNLECRLSGRTLQVYLYLQKKKEASRIREVQRDLGLSSPSVAEYQVEKLVEMGLAGRDSYGRVFVTRKVKVKALESYVNFGRFTVPRLAFYASIFTAIAALYAVFNFNSLNVYDVAVPAGAAAIFWFEAWKLWKYSLFEKAKKPAERDYFWASLMPGLAALAVFIAGTFFLFYYVEPSGLVSTAPPPADPNALPFQSAPQSPLTVDDLPAPQRNTGGDLPWLGFSPLQITILLFAGALVAGFVVYLMVKYRCDRGVLVSEQEWN</sequence>
<keyword evidence="1" id="KW-0472">Membrane</keyword>
<dbReference type="Proteomes" id="UP000008037">
    <property type="component" value="Chromosome"/>
</dbReference>
<dbReference type="BioCyc" id="CNIT1237085:G1324-485-MONOMER"/>
<evidence type="ECO:0000256" key="1">
    <source>
        <dbReference type="SAM" id="Phobius"/>
    </source>
</evidence>
<evidence type="ECO:0000313" key="2">
    <source>
        <dbReference type="EMBL" id="AFU57431.1"/>
    </source>
</evidence>
<accession>K0I832</accession>